<name>A0A4Y2PEV6_ARAVE</name>
<proteinExistence type="predicted"/>
<dbReference type="Proteomes" id="UP000499080">
    <property type="component" value="Unassembled WGS sequence"/>
</dbReference>
<evidence type="ECO:0000313" key="1">
    <source>
        <dbReference type="EMBL" id="GBN48757.1"/>
    </source>
</evidence>
<comment type="caution">
    <text evidence="1">The sequence shown here is derived from an EMBL/GenBank/DDBJ whole genome shotgun (WGS) entry which is preliminary data.</text>
</comment>
<dbReference type="AlphaFoldDB" id="A0A4Y2PEV6"/>
<accession>A0A4Y2PEV6</accession>
<organism evidence="1 2">
    <name type="scientific">Araneus ventricosus</name>
    <name type="common">Orbweaver spider</name>
    <name type="synonym">Epeira ventricosa</name>
    <dbReference type="NCBI Taxonomy" id="182803"/>
    <lineage>
        <taxon>Eukaryota</taxon>
        <taxon>Metazoa</taxon>
        <taxon>Ecdysozoa</taxon>
        <taxon>Arthropoda</taxon>
        <taxon>Chelicerata</taxon>
        <taxon>Arachnida</taxon>
        <taxon>Araneae</taxon>
        <taxon>Araneomorphae</taxon>
        <taxon>Entelegynae</taxon>
        <taxon>Araneoidea</taxon>
        <taxon>Araneidae</taxon>
        <taxon>Araneus</taxon>
    </lineage>
</organism>
<evidence type="ECO:0000313" key="2">
    <source>
        <dbReference type="Proteomes" id="UP000499080"/>
    </source>
</evidence>
<dbReference type="EMBL" id="BGPR01010927">
    <property type="protein sequence ID" value="GBN48757.1"/>
    <property type="molecule type" value="Genomic_DNA"/>
</dbReference>
<protein>
    <submittedName>
        <fullName evidence="1">Uncharacterized protein</fullName>
    </submittedName>
</protein>
<reference evidence="1 2" key="1">
    <citation type="journal article" date="2019" name="Sci. Rep.">
        <title>Orb-weaving spider Araneus ventricosus genome elucidates the spidroin gene catalogue.</title>
        <authorList>
            <person name="Kono N."/>
            <person name="Nakamura H."/>
            <person name="Ohtoshi R."/>
            <person name="Moran D.A.P."/>
            <person name="Shinohara A."/>
            <person name="Yoshida Y."/>
            <person name="Fujiwara M."/>
            <person name="Mori M."/>
            <person name="Tomita M."/>
            <person name="Arakawa K."/>
        </authorList>
    </citation>
    <scope>NUCLEOTIDE SEQUENCE [LARGE SCALE GENOMIC DNA]</scope>
</reference>
<gene>
    <name evidence="1" type="ORF">AVEN_13938_1</name>
</gene>
<keyword evidence="2" id="KW-1185">Reference proteome</keyword>
<sequence length="72" mass="8069">MTRTTPELVPPSPSFRATPAGERLATAYGLTCGRLHTRRIFSEIGFRACPFWSRGRDLTTRPPRPHNGKTES</sequence>